<organism evidence="9 10">
    <name type="scientific">Lentzea aerocolonigenes</name>
    <name type="common">Lechevalieria aerocolonigenes</name>
    <name type="synonym">Saccharothrix aerocolonigenes</name>
    <dbReference type="NCBI Taxonomy" id="68170"/>
    <lineage>
        <taxon>Bacteria</taxon>
        <taxon>Bacillati</taxon>
        <taxon>Actinomycetota</taxon>
        <taxon>Actinomycetes</taxon>
        <taxon>Pseudonocardiales</taxon>
        <taxon>Pseudonocardiaceae</taxon>
        <taxon>Lentzea</taxon>
    </lineage>
</organism>
<evidence type="ECO:0000256" key="4">
    <source>
        <dbReference type="ARBA" id="ARBA00022692"/>
    </source>
</evidence>
<evidence type="ECO:0000256" key="2">
    <source>
        <dbReference type="ARBA" id="ARBA00022475"/>
    </source>
</evidence>
<dbReference type="EMBL" id="JYJG01000185">
    <property type="protein sequence ID" value="KJK46097.1"/>
    <property type="molecule type" value="Genomic_DNA"/>
</dbReference>
<dbReference type="GO" id="GO:0005886">
    <property type="term" value="C:plasma membrane"/>
    <property type="evidence" value="ECO:0007669"/>
    <property type="project" value="UniProtKB-SubCell"/>
</dbReference>
<dbReference type="InterPro" id="IPR018584">
    <property type="entry name" value="GT87"/>
</dbReference>
<evidence type="ECO:0000313" key="10">
    <source>
        <dbReference type="Proteomes" id="UP000033393"/>
    </source>
</evidence>
<dbReference type="AlphaFoldDB" id="A0A0F0GVQ6"/>
<keyword evidence="2" id="KW-1003">Cell membrane</keyword>
<keyword evidence="5 8" id="KW-1133">Transmembrane helix</keyword>
<evidence type="ECO:0000256" key="1">
    <source>
        <dbReference type="ARBA" id="ARBA00004651"/>
    </source>
</evidence>
<feature type="transmembrane region" description="Helical" evidence="8">
    <location>
        <begin position="74"/>
        <end position="96"/>
    </location>
</feature>
<gene>
    <name evidence="9" type="ORF">UK23_24195</name>
</gene>
<comment type="subcellular location">
    <subcellularLocation>
        <location evidence="1">Cell membrane</location>
        <topology evidence="1">Multi-pass membrane protein</topology>
    </subcellularLocation>
</comment>
<feature type="transmembrane region" description="Helical" evidence="8">
    <location>
        <begin position="245"/>
        <end position="264"/>
    </location>
</feature>
<accession>A0A0F0GVQ6</accession>
<keyword evidence="4 8" id="KW-0812">Transmembrane</keyword>
<keyword evidence="10" id="KW-1185">Reference proteome</keyword>
<dbReference type="Proteomes" id="UP000033393">
    <property type="component" value="Unassembled WGS sequence"/>
</dbReference>
<comment type="similarity">
    <text evidence="7">Belongs to the glycosyltransferase 87 family.</text>
</comment>
<proteinExistence type="inferred from homology"/>
<feature type="transmembrane region" description="Helical" evidence="8">
    <location>
        <begin position="309"/>
        <end position="329"/>
    </location>
</feature>
<feature type="transmembrane region" description="Helical" evidence="8">
    <location>
        <begin position="182"/>
        <end position="201"/>
    </location>
</feature>
<evidence type="ECO:0000313" key="9">
    <source>
        <dbReference type="EMBL" id="KJK46097.1"/>
    </source>
</evidence>
<protein>
    <recommendedName>
        <fullName evidence="11">Alpha-1,2-mannosyltransferase</fullName>
    </recommendedName>
</protein>
<comment type="caution">
    <text evidence="9">The sequence shown here is derived from an EMBL/GenBank/DDBJ whole genome shotgun (WGS) entry which is preliminary data.</text>
</comment>
<feature type="transmembrane region" description="Helical" evidence="8">
    <location>
        <begin position="349"/>
        <end position="366"/>
    </location>
</feature>
<dbReference type="GO" id="GO:0016758">
    <property type="term" value="F:hexosyltransferase activity"/>
    <property type="evidence" value="ECO:0007669"/>
    <property type="project" value="InterPro"/>
</dbReference>
<sequence>MLWFAALVALPLVLAGMGVYFLDLQVYRTGGLAWLKGLPLYVGFPGELAEFNLPFTYPPIAAVLFSGLTFLPVWLANTLMTMISFLCLSVVCFVVTRRLTPRTNVVWTVSAAVPVAAFALEPVHSTFAYGQINLLLMAFVVVDCLAVTDRRWRGMLVGLAAALKLTPLIFVLYFAVRRDWRAALTSVATFAGLAGAGFVLAPRDSAEFWFHNVLDGSRVGGIAYMTNQSLRGVLHRLNPGQSTEMLLWVLLSAVVVLLAVVAARRTRHDVVALVAIAIAGLLVSPISWSHHWVWCVPAFLALAFLRRNGTGVALGALVVVFSLGPFNWLPSTGDKEMLWTWWQHVYGDVYTWIAIGVLVALAWTRVPADR</sequence>
<evidence type="ECO:0000256" key="6">
    <source>
        <dbReference type="ARBA" id="ARBA00023136"/>
    </source>
</evidence>
<evidence type="ECO:0000256" key="3">
    <source>
        <dbReference type="ARBA" id="ARBA00022679"/>
    </source>
</evidence>
<reference evidence="9 10" key="1">
    <citation type="submission" date="2015-02" db="EMBL/GenBank/DDBJ databases">
        <authorList>
            <person name="Ju K.-S."/>
            <person name="Doroghazi J.R."/>
            <person name="Metcalf W."/>
        </authorList>
    </citation>
    <scope>NUCLEOTIDE SEQUENCE [LARGE SCALE GENOMIC DNA]</scope>
    <source>
        <strain evidence="9 10">NRRL B-16140</strain>
    </source>
</reference>
<keyword evidence="3" id="KW-0808">Transferase</keyword>
<feature type="transmembrane region" description="Helical" evidence="8">
    <location>
        <begin position="155"/>
        <end position="176"/>
    </location>
</feature>
<feature type="transmembrane region" description="Helical" evidence="8">
    <location>
        <begin position="103"/>
        <end position="120"/>
    </location>
</feature>
<evidence type="ECO:0008006" key="11">
    <source>
        <dbReference type="Google" id="ProtNLM"/>
    </source>
</evidence>
<evidence type="ECO:0000256" key="7">
    <source>
        <dbReference type="ARBA" id="ARBA00024033"/>
    </source>
</evidence>
<feature type="transmembrane region" description="Helical" evidence="8">
    <location>
        <begin position="270"/>
        <end position="288"/>
    </location>
</feature>
<evidence type="ECO:0000256" key="8">
    <source>
        <dbReference type="SAM" id="Phobius"/>
    </source>
</evidence>
<keyword evidence="6 8" id="KW-0472">Membrane</keyword>
<name>A0A0F0GVQ6_LENAE</name>
<dbReference type="PATRIC" id="fig|68170.10.peg.6155"/>
<evidence type="ECO:0000256" key="5">
    <source>
        <dbReference type="ARBA" id="ARBA00022989"/>
    </source>
</evidence>
<dbReference type="Pfam" id="PF09594">
    <property type="entry name" value="GT87"/>
    <property type="match status" value="1"/>
</dbReference>